<gene>
    <name evidence="3" type="ORF">DL764_006792</name>
</gene>
<dbReference type="PANTHER" id="PTHR43364">
    <property type="entry name" value="NADH-SPECIFIC METHYLGLYOXAL REDUCTASE-RELATED"/>
    <property type="match status" value="1"/>
</dbReference>
<dbReference type="Gene3D" id="3.20.20.100">
    <property type="entry name" value="NADP-dependent oxidoreductase domain"/>
    <property type="match status" value="1"/>
</dbReference>
<dbReference type="Pfam" id="PF00248">
    <property type="entry name" value="Aldo_ket_red"/>
    <property type="match status" value="1"/>
</dbReference>
<comment type="caution">
    <text evidence="3">The sequence shown here is derived from an EMBL/GenBank/DDBJ whole genome shotgun (WGS) entry which is preliminary data.</text>
</comment>
<sequence length="343" mass="38115">MTGKPRIVLGLMGFGPEGSPGARITSLDELKRALDLFQNRGYNELDTARLYIGGLQEGFTREAGWKERGFSIATKVWPVPPGSHAPEALEKTFETSLKELGTDCVDILYLHAPDRSVPFADTLEAVDRLHKAGKFKRLGLSNYAASEVAEIVTTCRYRGWVRPTVYQGVYNCILRTVEDELIPICRRYGIAFDAYSPTGGGFLAGKIKSKDDDPTEGRYGRGPMSGWLRGRYFRDGIIDGVQLIRAAAEERGLGAIEVAMRWLVHHSKLRIVDGNDGIVVAGSSLGQIEENLDYLEKGPLPDDLVEMIERAWKMAKGDVEPYYQTPLEYAYDTQEVLFGRGSK</sequence>
<organism evidence="3 4">
    <name type="scientific">Monosporascus ibericus</name>
    <dbReference type="NCBI Taxonomy" id="155417"/>
    <lineage>
        <taxon>Eukaryota</taxon>
        <taxon>Fungi</taxon>
        <taxon>Dikarya</taxon>
        <taxon>Ascomycota</taxon>
        <taxon>Pezizomycotina</taxon>
        <taxon>Sordariomycetes</taxon>
        <taxon>Xylariomycetidae</taxon>
        <taxon>Xylariales</taxon>
        <taxon>Xylariales incertae sedis</taxon>
        <taxon>Monosporascus</taxon>
    </lineage>
</organism>
<dbReference type="AlphaFoldDB" id="A0A4V1X9Z3"/>
<dbReference type="PRINTS" id="PR00069">
    <property type="entry name" value="ALDKETRDTASE"/>
</dbReference>
<accession>A0A4V1X9Z3</accession>
<dbReference type="CDD" id="cd19075">
    <property type="entry name" value="AKR_AKR7A1-5"/>
    <property type="match status" value="1"/>
</dbReference>
<proteinExistence type="predicted"/>
<dbReference type="STRING" id="155417.A0A4V1X9Z3"/>
<reference evidence="3 4" key="1">
    <citation type="submission" date="2018-06" db="EMBL/GenBank/DDBJ databases">
        <title>Complete Genomes of Monosporascus.</title>
        <authorList>
            <person name="Robinson A.J."/>
            <person name="Natvig D.O."/>
        </authorList>
    </citation>
    <scope>NUCLEOTIDE SEQUENCE [LARGE SCALE GENOMIC DNA]</scope>
    <source>
        <strain evidence="3 4">CBS 110550</strain>
    </source>
</reference>
<protein>
    <recommendedName>
        <fullName evidence="2">NADP-dependent oxidoreductase domain-containing protein</fullName>
    </recommendedName>
</protein>
<dbReference type="EMBL" id="QJNU01000418">
    <property type="protein sequence ID" value="RYO99501.1"/>
    <property type="molecule type" value="Genomic_DNA"/>
</dbReference>
<keyword evidence="4" id="KW-1185">Reference proteome</keyword>
<evidence type="ECO:0000313" key="3">
    <source>
        <dbReference type="EMBL" id="RYO99501.1"/>
    </source>
</evidence>
<keyword evidence="1" id="KW-0560">Oxidoreductase</keyword>
<dbReference type="SUPFAM" id="SSF51430">
    <property type="entry name" value="NAD(P)-linked oxidoreductase"/>
    <property type="match status" value="1"/>
</dbReference>
<dbReference type="InterPro" id="IPR023210">
    <property type="entry name" value="NADP_OxRdtase_dom"/>
</dbReference>
<dbReference type="PANTHER" id="PTHR43364:SF4">
    <property type="entry name" value="NAD(P)-LINKED OXIDOREDUCTASE SUPERFAMILY PROTEIN"/>
    <property type="match status" value="1"/>
</dbReference>
<dbReference type="Proteomes" id="UP000293360">
    <property type="component" value="Unassembled WGS sequence"/>
</dbReference>
<feature type="domain" description="NADP-dependent oxidoreductase" evidence="2">
    <location>
        <begin position="6"/>
        <end position="312"/>
    </location>
</feature>
<evidence type="ECO:0000313" key="4">
    <source>
        <dbReference type="Proteomes" id="UP000293360"/>
    </source>
</evidence>
<dbReference type="GO" id="GO:0016491">
    <property type="term" value="F:oxidoreductase activity"/>
    <property type="evidence" value="ECO:0007669"/>
    <property type="project" value="UniProtKB-KW"/>
</dbReference>
<evidence type="ECO:0000259" key="2">
    <source>
        <dbReference type="Pfam" id="PF00248"/>
    </source>
</evidence>
<dbReference type="InterPro" id="IPR018170">
    <property type="entry name" value="Aldo/ket_reductase_CS"/>
</dbReference>
<name>A0A4V1X9Z3_9PEZI</name>
<dbReference type="PROSITE" id="PS00062">
    <property type="entry name" value="ALDOKETO_REDUCTASE_2"/>
    <property type="match status" value="1"/>
</dbReference>
<dbReference type="InterPro" id="IPR020471">
    <property type="entry name" value="AKR"/>
</dbReference>
<dbReference type="InterPro" id="IPR050523">
    <property type="entry name" value="AKR_Detox_Biosynth"/>
</dbReference>
<evidence type="ECO:0000256" key="1">
    <source>
        <dbReference type="ARBA" id="ARBA00023002"/>
    </source>
</evidence>
<dbReference type="OrthoDB" id="2310150at2759"/>
<dbReference type="InterPro" id="IPR036812">
    <property type="entry name" value="NAD(P)_OxRdtase_dom_sf"/>
</dbReference>